<dbReference type="SUPFAM" id="SSF46689">
    <property type="entry name" value="Homeodomain-like"/>
    <property type="match status" value="1"/>
</dbReference>
<organism evidence="2 3">
    <name type="scientific">Caloramator quimbayensis</name>
    <dbReference type="NCBI Taxonomy" id="1147123"/>
    <lineage>
        <taxon>Bacteria</taxon>
        <taxon>Bacillati</taxon>
        <taxon>Bacillota</taxon>
        <taxon>Clostridia</taxon>
        <taxon>Eubacteriales</taxon>
        <taxon>Clostridiaceae</taxon>
        <taxon>Caloramator</taxon>
    </lineage>
</organism>
<dbReference type="AlphaFoldDB" id="A0A1T4XQV1"/>
<gene>
    <name evidence="2" type="ORF">SAMN05443428_11164</name>
</gene>
<evidence type="ECO:0000313" key="3">
    <source>
        <dbReference type="Proteomes" id="UP000190105"/>
    </source>
</evidence>
<protein>
    <submittedName>
        <fullName evidence="2">Mor transcription activator family protein</fullName>
    </submittedName>
</protein>
<evidence type="ECO:0000313" key="2">
    <source>
        <dbReference type="EMBL" id="SKA91465.1"/>
    </source>
</evidence>
<feature type="domain" description="Mor transcription activator" evidence="1">
    <location>
        <begin position="11"/>
        <end position="80"/>
    </location>
</feature>
<dbReference type="Proteomes" id="UP000190105">
    <property type="component" value="Unassembled WGS sequence"/>
</dbReference>
<dbReference type="STRING" id="1147123.SAMN05443428_11164"/>
<keyword evidence="3" id="KW-1185">Reference proteome</keyword>
<dbReference type="RefSeq" id="WP_078696710.1">
    <property type="nucleotide sequence ID" value="NZ_FUYH01000011.1"/>
</dbReference>
<proteinExistence type="predicted"/>
<dbReference type="Gene3D" id="1.10.10.60">
    <property type="entry name" value="Homeodomain-like"/>
    <property type="match status" value="1"/>
</dbReference>
<evidence type="ECO:0000259" key="1">
    <source>
        <dbReference type="Pfam" id="PF08765"/>
    </source>
</evidence>
<accession>A0A1T4XQV1</accession>
<name>A0A1T4XQV1_9CLOT</name>
<dbReference type="InterPro" id="IPR009057">
    <property type="entry name" value="Homeodomain-like_sf"/>
</dbReference>
<dbReference type="Pfam" id="PF08765">
    <property type="entry name" value="Mor"/>
    <property type="match status" value="1"/>
</dbReference>
<dbReference type="InterPro" id="IPR014875">
    <property type="entry name" value="Mor_transcription_activator"/>
</dbReference>
<sequence>MPNTNVTNLETLEEIIGKKLFFEVIEKMPGAIFRLPNNAEHYNKQQRNRQIIEDFYRGMNVPELMKKYQLKKSTIYKIIENL</sequence>
<reference evidence="3" key="1">
    <citation type="submission" date="2017-02" db="EMBL/GenBank/DDBJ databases">
        <authorList>
            <person name="Varghese N."/>
            <person name="Submissions S."/>
        </authorList>
    </citation>
    <scope>NUCLEOTIDE SEQUENCE [LARGE SCALE GENOMIC DNA]</scope>
    <source>
        <strain evidence="3">USBA 833</strain>
    </source>
</reference>
<dbReference type="EMBL" id="FUYH01000011">
    <property type="protein sequence ID" value="SKA91465.1"/>
    <property type="molecule type" value="Genomic_DNA"/>
</dbReference>
<dbReference type="OrthoDB" id="1956200at2"/>